<dbReference type="Proteomes" id="UP000008037">
    <property type="component" value="Chromosome"/>
</dbReference>
<dbReference type="BioCyc" id="CNIT1237085:G1324-1023-MONOMER"/>
<accession>K0IIP1</accession>
<reference evidence="1 2" key="1">
    <citation type="journal article" date="2012" name="Environ. Microbiol.">
        <title>The genome of the ammonia-oxidizing Candidatus Nitrososphaera gargensis: insights into metabolic versatility and environmental adaptations.</title>
        <authorList>
            <person name="Spang A."/>
            <person name="Poehlein A."/>
            <person name="Offre P."/>
            <person name="Zumbragel S."/>
            <person name="Haider S."/>
            <person name="Rychlik N."/>
            <person name="Nowka B."/>
            <person name="Schmeisser C."/>
            <person name="Lebedeva E.V."/>
            <person name="Rattei T."/>
            <person name="Bohm C."/>
            <person name="Schmid M."/>
            <person name="Galushko A."/>
            <person name="Hatzenpichler R."/>
            <person name="Weinmaier T."/>
            <person name="Daniel R."/>
            <person name="Schleper C."/>
            <person name="Spieck E."/>
            <person name="Streit W."/>
            <person name="Wagner M."/>
        </authorList>
    </citation>
    <scope>NUCLEOTIDE SEQUENCE [LARGE SCALE GENOMIC DNA]</scope>
    <source>
        <strain evidence="2">Ga9.2</strain>
    </source>
</reference>
<dbReference type="KEGG" id="nga:Ngar_c10250"/>
<organism evidence="1 2">
    <name type="scientific">Nitrososphaera gargensis (strain Ga9.2)</name>
    <dbReference type="NCBI Taxonomy" id="1237085"/>
    <lineage>
        <taxon>Archaea</taxon>
        <taxon>Nitrososphaerota</taxon>
        <taxon>Nitrososphaeria</taxon>
        <taxon>Nitrososphaerales</taxon>
        <taxon>Nitrososphaeraceae</taxon>
        <taxon>Nitrososphaera</taxon>
    </lineage>
</organism>
<dbReference type="EMBL" id="CP002408">
    <property type="protein sequence ID" value="AFU57967.1"/>
    <property type="molecule type" value="Genomic_DNA"/>
</dbReference>
<dbReference type="HOGENOM" id="CLU_2534791_0_0_2"/>
<evidence type="ECO:0000313" key="2">
    <source>
        <dbReference type="Proteomes" id="UP000008037"/>
    </source>
</evidence>
<name>K0IIP1_NITGG</name>
<keyword evidence="2" id="KW-1185">Reference proteome</keyword>
<evidence type="ECO:0000313" key="1">
    <source>
        <dbReference type="EMBL" id="AFU57967.1"/>
    </source>
</evidence>
<dbReference type="InParanoid" id="K0IIP1"/>
<proteinExistence type="predicted"/>
<protein>
    <submittedName>
        <fullName evidence="1">Uncharacterized protein</fullName>
    </submittedName>
</protein>
<dbReference type="AlphaFoldDB" id="K0IIP1"/>
<dbReference type="RefSeq" id="WP_015018508.1">
    <property type="nucleotide sequence ID" value="NC_018719.1"/>
</dbReference>
<gene>
    <name evidence="1" type="ordered locus">Ngar_c10250</name>
</gene>
<sequence>MIANKVLASDLREAIRGMDNLFGNSFIKLLLEHLQAHRILFDDDNNSCMYTFDEINSVLTPVFGEATPLLMSQLEKYLHVEKN</sequence>
<dbReference type="GeneID" id="13795420"/>